<gene>
    <name evidence="1" type="ORF">SO802_015079</name>
</gene>
<organism evidence="1 2">
    <name type="scientific">Lithocarpus litseifolius</name>
    <dbReference type="NCBI Taxonomy" id="425828"/>
    <lineage>
        <taxon>Eukaryota</taxon>
        <taxon>Viridiplantae</taxon>
        <taxon>Streptophyta</taxon>
        <taxon>Embryophyta</taxon>
        <taxon>Tracheophyta</taxon>
        <taxon>Spermatophyta</taxon>
        <taxon>Magnoliopsida</taxon>
        <taxon>eudicotyledons</taxon>
        <taxon>Gunneridae</taxon>
        <taxon>Pentapetalae</taxon>
        <taxon>rosids</taxon>
        <taxon>fabids</taxon>
        <taxon>Fagales</taxon>
        <taxon>Fagaceae</taxon>
        <taxon>Lithocarpus</taxon>
    </lineage>
</organism>
<evidence type="ECO:0000313" key="2">
    <source>
        <dbReference type="Proteomes" id="UP001459277"/>
    </source>
</evidence>
<sequence>MAANIIKPADRTFRDVLEHIQHSDRYCPHFKGCIGAINGVHVPVVIPVDEQHSYYGRKAITTTNCMCTCDFDMKFTFACVGWEG</sequence>
<proteinExistence type="predicted"/>
<name>A0AAW2CV46_9ROSI</name>
<dbReference type="EMBL" id="JAZDWU010000005">
    <property type="protein sequence ID" value="KAL0001298.1"/>
    <property type="molecule type" value="Genomic_DNA"/>
</dbReference>
<comment type="caution">
    <text evidence="1">The sequence shown here is derived from an EMBL/GenBank/DDBJ whole genome shotgun (WGS) entry which is preliminary data.</text>
</comment>
<accession>A0AAW2CV46</accession>
<dbReference type="Proteomes" id="UP001459277">
    <property type="component" value="Unassembled WGS sequence"/>
</dbReference>
<protein>
    <recommendedName>
        <fullName evidence="3">DDE Tnp4 domain-containing protein</fullName>
    </recommendedName>
</protein>
<evidence type="ECO:0000313" key="1">
    <source>
        <dbReference type="EMBL" id="KAL0001298.1"/>
    </source>
</evidence>
<evidence type="ECO:0008006" key="3">
    <source>
        <dbReference type="Google" id="ProtNLM"/>
    </source>
</evidence>
<reference evidence="1 2" key="1">
    <citation type="submission" date="2024-01" db="EMBL/GenBank/DDBJ databases">
        <title>A telomere-to-telomere, gap-free genome of sweet tea (Lithocarpus litseifolius).</title>
        <authorList>
            <person name="Zhou J."/>
        </authorList>
    </citation>
    <scope>NUCLEOTIDE SEQUENCE [LARGE SCALE GENOMIC DNA]</scope>
    <source>
        <strain evidence="1">Zhou-2022a</strain>
        <tissue evidence="1">Leaf</tissue>
    </source>
</reference>
<keyword evidence="2" id="KW-1185">Reference proteome</keyword>
<dbReference type="AlphaFoldDB" id="A0AAW2CV46"/>